<dbReference type="Proteomes" id="UP001352263">
    <property type="component" value="Unassembled WGS sequence"/>
</dbReference>
<accession>A0ABU6JFK6</accession>
<evidence type="ECO:0000313" key="1">
    <source>
        <dbReference type="EMBL" id="MEC4722193.1"/>
    </source>
</evidence>
<dbReference type="EMBL" id="JAWIIV010000027">
    <property type="protein sequence ID" value="MEC4722193.1"/>
    <property type="molecule type" value="Genomic_DNA"/>
</dbReference>
<organism evidence="1 2">
    <name type="scientific">Noviherbaspirillum album</name>
    <dbReference type="NCBI Taxonomy" id="3080276"/>
    <lineage>
        <taxon>Bacteria</taxon>
        <taxon>Pseudomonadati</taxon>
        <taxon>Pseudomonadota</taxon>
        <taxon>Betaproteobacteria</taxon>
        <taxon>Burkholderiales</taxon>
        <taxon>Oxalobacteraceae</taxon>
        <taxon>Noviherbaspirillum</taxon>
    </lineage>
</organism>
<protein>
    <submittedName>
        <fullName evidence="1">Uncharacterized protein</fullName>
    </submittedName>
</protein>
<sequence>MSFGENQPLLDATTLPLYETSDPEVIARFGASVRAIVMSNTDYAYRYRHLAAKHKMMPPPSHSRIFAGYLVVRKLGRKDEYETWMPDHAFDDLYVLRVA</sequence>
<gene>
    <name evidence="1" type="ORF">RY831_23800</name>
</gene>
<proteinExistence type="predicted"/>
<name>A0ABU6JFK6_9BURK</name>
<keyword evidence="2" id="KW-1185">Reference proteome</keyword>
<evidence type="ECO:0000313" key="2">
    <source>
        <dbReference type="Proteomes" id="UP001352263"/>
    </source>
</evidence>
<reference evidence="1 2" key="1">
    <citation type="submission" date="2023-10" db="EMBL/GenBank/DDBJ databases">
        <title>Noviherbaspirillum sp. CPCC 100848 genome assembly.</title>
        <authorList>
            <person name="Li X.Y."/>
            <person name="Fang X.M."/>
        </authorList>
    </citation>
    <scope>NUCLEOTIDE SEQUENCE [LARGE SCALE GENOMIC DNA]</scope>
    <source>
        <strain evidence="1 2">CPCC 100848</strain>
    </source>
</reference>
<comment type="caution">
    <text evidence="1">The sequence shown here is derived from an EMBL/GenBank/DDBJ whole genome shotgun (WGS) entry which is preliminary data.</text>
</comment>
<dbReference type="RefSeq" id="WP_326508872.1">
    <property type="nucleotide sequence ID" value="NZ_JAWIIV010000027.1"/>
</dbReference>